<feature type="compositionally biased region" description="Basic and acidic residues" evidence="1">
    <location>
        <begin position="9"/>
        <end position="23"/>
    </location>
</feature>
<proteinExistence type="predicted"/>
<feature type="region of interest" description="Disordered" evidence="1">
    <location>
        <begin position="1"/>
        <end position="66"/>
    </location>
</feature>
<dbReference type="EMBL" id="BOOC01000077">
    <property type="protein sequence ID" value="GIH44793.1"/>
    <property type="molecule type" value="Genomic_DNA"/>
</dbReference>
<evidence type="ECO:0000313" key="2">
    <source>
        <dbReference type="EMBL" id="GIH44793.1"/>
    </source>
</evidence>
<comment type="caution">
    <text evidence="2">The sequence shown here is derived from an EMBL/GenBank/DDBJ whole genome shotgun (WGS) entry which is preliminary data.</text>
</comment>
<gene>
    <name evidence="2" type="ORF">Mco01_77930</name>
</gene>
<name>A0ABQ4GCT1_9ACTN</name>
<evidence type="ECO:0000313" key="3">
    <source>
        <dbReference type="Proteomes" id="UP000603904"/>
    </source>
</evidence>
<organism evidence="2 3">
    <name type="scientific">Microbispora corallina</name>
    <dbReference type="NCBI Taxonomy" id="83302"/>
    <lineage>
        <taxon>Bacteria</taxon>
        <taxon>Bacillati</taxon>
        <taxon>Actinomycetota</taxon>
        <taxon>Actinomycetes</taxon>
        <taxon>Streptosporangiales</taxon>
        <taxon>Streptosporangiaceae</taxon>
        <taxon>Microbispora</taxon>
    </lineage>
</organism>
<protein>
    <submittedName>
        <fullName evidence="2">Uncharacterized protein</fullName>
    </submittedName>
</protein>
<feature type="compositionally biased region" description="Basic and acidic residues" evidence="1">
    <location>
        <begin position="37"/>
        <end position="50"/>
    </location>
</feature>
<keyword evidence="3" id="KW-1185">Reference proteome</keyword>
<evidence type="ECO:0000256" key="1">
    <source>
        <dbReference type="SAM" id="MobiDB-lite"/>
    </source>
</evidence>
<reference evidence="2 3" key="1">
    <citation type="submission" date="2021-01" db="EMBL/GenBank/DDBJ databases">
        <title>Whole genome shotgun sequence of Microbispora corallina NBRC 16416.</title>
        <authorList>
            <person name="Komaki H."/>
            <person name="Tamura T."/>
        </authorList>
    </citation>
    <scope>NUCLEOTIDE SEQUENCE [LARGE SCALE GENOMIC DNA]</scope>
    <source>
        <strain evidence="2 3">NBRC 16416</strain>
    </source>
</reference>
<dbReference type="Proteomes" id="UP000603904">
    <property type="component" value="Unassembled WGS sequence"/>
</dbReference>
<accession>A0ABQ4GCT1</accession>
<sequence>MQQTQSSHADVRQGHEIAGRDAPDDPLPPVHSYAELVQHDPAGHGTETTERTVPGVRHIRRASGMSERSLLIVFPQ</sequence>